<dbReference type="PANTHER" id="PTHR33204">
    <property type="entry name" value="TRANSCRIPTIONAL REGULATOR, MARR FAMILY"/>
    <property type="match status" value="1"/>
</dbReference>
<gene>
    <name evidence="5" type="ORF">C1Y38_07810</name>
</gene>
<dbReference type="PROSITE" id="PS51118">
    <property type="entry name" value="HTH_HXLR"/>
    <property type="match status" value="1"/>
</dbReference>
<name>A0A2K2THP8_LIMFE</name>
<evidence type="ECO:0000256" key="3">
    <source>
        <dbReference type="ARBA" id="ARBA00023163"/>
    </source>
</evidence>
<proteinExistence type="predicted"/>
<dbReference type="GO" id="GO:0003677">
    <property type="term" value="F:DNA binding"/>
    <property type="evidence" value="ECO:0007669"/>
    <property type="project" value="UniProtKB-KW"/>
</dbReference>
<dbReference type="InterPro" id="IPR036390">
    <property type="entry name" value="WH_DNA-bd_sf"/>
</dbReference>
<dbReference type="AlphaFoldDB" id="A0A2K2THP8"/>
<evidence type="ECO:0000313" key="6">
    <source>
        <dbReference type="Proteomes" id="UP000236514"/>
    </source>
</evidence>
<keyword evidence="2" id="KW-0238">DNA-binding</keyword>
<organism evidence="5 6">
    <name type="scientific">Limosilactobacillus fermentum</name>
    <name type="common">Lactobacillus fermentum</name>
    <dbReference type="NCBI Taxonomy" id="1613"/>
    <lineage>
        <taxon>Bacteria</taxon>
        <taxon>Bacillati</taxon>
        <taxon>Bacillota</taxon>
        <taxon>Bacilli</taxon>
        <taxon>Lactobacillales</taxon>
        <taxon>Lactobacillaceae</taxon>
        <taxon>Limosilactobacillus</taxon>
    </lineage>
</organism>
<dbReference type="SUPFAM" id="SSF46785">
    <property type="entry name" value="Winged helix' DNA-binding domain"/>
    <property type="match status" value="1"/>
</dbReference>
<keyword evidence="3" id="KW-0804">Transcription</keyword>
<dbReference type="Gene3D" id="1.10.10.10">
    <property type="entry name" value="Winged helix-like DNA-binding domain superfamily/Winged helix DNA-binding domain"/>
    <property type="match status" value="1"/>
</dbReference>
<dbReference type="InterPro" id="IPR002577">
    <property type="entry name" value="HTH_HxlR"/>
</dbReference>
<evidence type="ECO:0000313" key="5">
    <source>
        <dbReference type="EMBL" id="PNV57517.1"/>
    </source>
</evidence>
<reference evidence="5 6" key="1">
    <citation type="submission" date="2018-01" db="EMBL/GenBank/DDBJ databases">
        <title>Draft genome sequence of the feruloyl esterase-producing strain Lactobacillus fermentum CRL 1446, isolated from artisanal goat milk cheese.</title>
        <authorList>
            <person name="Abeijon Mukdsi M.C."/>
            <person name="Saavedra L."/>
            <person name="Gauffin Cano M.P."/>
            <person name="Hebert E.M."/>
            <person name="Medina R.B."/>
        </authorList>
    </citation>
    <scope>NUCLEOTIDE SEQUENCE [LARGE SCALE GENOMIC DNA]</scope>
    <source>
        <strain evidence="5 6">CRL 1446</strain>
    </source>
</reference>
<dbReference type="Pfam" id="PF01638">
    <property type="entry name" value="HxlR"/>
    <property type="match status" value="1"/>
</dbReference>
<evidence type="ECO:0000259" key="4">
    <source>
        <dbReference type="PROSITE" id="PS51118"/>
    </source>
</evidence>
<feature type="domain" description="HTH hxlR-type" evidence="4">
    <location>
        <begin position="33"/>
        <end position="136"/>
    </location>
</feature>
<evidence type="ECO:0000256" key="1">
    <source>
        <dbReference type="ARBA" id="ARBA00023015"/>
    </source>
</evidence>
<comment type="caution">
    <text evidence="5">The sequence shown here is derived from an EMBL/GenBank/DDBJ whole genome shotgun (WGS) entry which is preliminary data.</text>
</comment>
<dbReference type="EMBL" id="POTQ01000016">
    <property type="protein sequence ID" value="PNV57517.1"/>
    <property type="molecule type" value="Genomic_DNA"/>
</dbReference>
<dbReference type="InterPro" id="IPR036388">
    <property type="entry name" value="WH-like_DNA-bd_sf"/>
</dbReference>
<dbReference type="Proteomes" id="UP000236514">
    <property type="component" value="Unassembled WGS sequence"/>
</dbReference>
<sequence length="154" mass="17988">MRTLKLVSRYFELRKVPISRKWGIHVEEVRYHFGASLVLSIISGKWKPSIICELDEGACRYNELHEQLNQHNAHPISQKVLTEQLRQLEEDLIVTRTSYNTVPPKVVYSLTPYGSRLHQFLVEMTKLGEELAPHLAKAGAPIEFDYHYQEMIYH</sequence>
<keyword evidence="1" id="KW-0805">Transcription regulation</keyword>
<protein>
    <submittedName>
        <fullName evidence="5">MarR family transcriptional regulator</fullName>
    </submittedName>
</protein>
<evidence type="ECO:0000256" key="2">
    <source>
        <dbReference type="ARBA" id="ARBA00023125"/>
    </source>
</evidence>
<accession>A0A2K2THP8</accession>